<dbReference type="eggNOG" id="COG1714">
    <property type="taxonomic scope" value="Bacteria"/>
</dbReference>
<name>E0NT05_9BACT</name>
<evidence type="ECO:0000313" key="8">
    <source>
        <dbReference type="Proteomes" id="UP000004394"/>
    </source>
</evidence>
<sequence length="241" mass="27299">MADNSIITGQFVRIEQTPASLGERAIAYFIDMVVVVLYGVSLLTLFSFLPSNLPDSTWLLVFLLVLPALGYPFLCETFNEGQTPGKRIMKIRVVKVDGSTPSVGSYLLRWLLRPIDGPVFSYAGALVILLTERHQRLGDLAAGTMVVKLNSYKKIAISLDEYDYLSHNYTPRYRQAENLSLEQANIISRTLASNEHDKDRRIALLYDKVRETLGIDDNTEDKASFLETLLRDYQYFAMEMV</sequence>
<dbReference type="PANTHER" id="PTHR38480:SF1">
    <property type="entry name" value="SLR0254 PROTEIN"/>
    <property type="match status" value="1"/>
</dbReference>
<evidence type="ECO:0000256" key="1">
    <source>
        <dbReference type="ARBA" id="ARBA00004141"/>
    </source>
</evidence>
<dbReference type="HOGENOM" id="CLU_054176_2_0_10"/>
<keyword evidence="4 5" id="KW-0472">Membrane</keyword>
<dbReference type="BioCyc" id="PMAR862515-HMP:GMOO-1254-MONOMER"/>
<keyword evidence="3 5" id="KW-1133">Transmembrane helix</keyword>
<feature type="domain" description="RDD" evidence="6">
    <location>
        <begin position="19"/>
        <end position="143"/>
    </location>
</feature>
<feature type="transmembrane region" description="Helical" evidence="5">
    <location>
        <begin position="25"/>
        <end position="49"/>
    </location>
</feature>
<dbReference type="AlphaFoldDB" id="E0NT05"/>
<comment type="subcellular location">
    <subcellularLocation>
        <location evidence="1">Membrane</location>
        <topology evidence="1">Multi-pass membrane protein</topology>
    </subcellularLocation>
</comment>
<dbReference type="EMBL" id="AEEI01000043">
    <property type="protein sequence ID" value="EFM01744.1"/>
    <property type="molecule type" value="Genomic_DNA"/>
</dbReference>
<reference evidence="7" key="1">
    <citation type="submission" date="2010-07" db="EMBL/GenBank/DDBJ databases">
        <authorList>
            <person name="Muzny D."/>
            <person name="Qin X."/>
            <person name="Deng J."/>
            <person name="Jiang H."/>
            <person name="Liu Y."/>
            <person name="Qu J."/>
            <person name="Song X.-Z."/>
            <person name="Zhang L."/>
            <person name="Thornton R."/>
            <person name="Coyle M."/>
            <person name="Francisco L."/>
            <person name="Jackson L."/>
            <person name="Javaid M."/>
            <person name="Korchina V."/>
            <person name="Kovar C."/>
            <person name="Mata R."/>
            <person name="Mathew T."/>
            <person name="Ngo R."/>
            <person name="Nguyen L."/>
            <person name="Nguyen N."/>
            <person name="Okwuonu G."/>
            <person name="Ongeri F."/>
            <person name="Pham C."/>
            <person name="Simmons D."/>
            <person name="Wilczek-Boney K."/>
            <person name="Hale W."/>
            <person name="Jakkamsetti A."/>
            <person name="Pham P."/>
            <person name="Ruth R."/>
            <person name="San Lucas F."/>
            <person name="Warren J."/>
            <person name="Zhang J."/>
            <person name="Zhao Z."/>
            <person name="Zhou C."/>
            <person name="Zhu D."/>
            <person name="Lee S."/>
            <person name="Bess C."/>
            <person name="Blankenburg K."/>
            <person name="Forbes L."/>
            <person name="Fu Q."/>
            <person name="Gubbala S."/>
            <person name="Hirani K."/>
            <person name="Jayaseelan J.C."/>
            <person name="Lara F."/>
            <person name="Munidasa M."/>
            <person name="Palculict T."/>
            <person name="Patil S."/>
            <person name="Pu L.-L."/>
            <person name="Saada N."/>
            <person name="Tang L."/>
            <person name="Weissenberger G."/>
            <person name="Zhu Y."/>
            <person name="Hemphill L."/>
            <person name="Shang Y."/>
            <person name="Youmans B."/>
            <person name="Ayvaz T."/>
            <person name="Ross M."/>
            <person name="Santibanez J."/>
            <person name="Aqrawi P."/>
            <person name="Gross S."/>
            <person name="Joshi V."/>
            <person name="Fowler G."/>
            <person name="Nazareth L."/>
            <person name="Reid J."/>
            <person name="Worley K."/>
            <person name="Petrosino J."/>
            <person name="Highlander S."/>
            <person name="Gibbs R."/>
        </authorList>
    </citation>
    <scope>NUCLEOTIDE SEQUENCE [LARGE SCALE GENOMIC DNA]</scope>
    <source>
        <strain evidence="7">DSM 16973</strain>
    </source>
</reference>
<dbReference type="Pfam" id="PF06271">
    <property type="entry name" value="RDD"/>
    <property type="match status" value="1"/>
</dbReference>
<dbReference type="OrthoDB" id="9814143at2"/>
<dbReference type="STRING" id="862515.HMPREF0658_1232"/>
<dbReference type="Proteomes" id="UP000004394">
    <property type="component" value="Unassembled WGS sequence"/>
</dbReference>
<evidence type="ECO:0000259" key="6">
    <source>
        <dbReference type="Pfam" id="PF06271"/>
    </source>
</evidence>
<evidence type="ECO:0000256" key="2">
    <source>
        <dbReference type="ARBA" id="ARBA00022692"/>
    </source>
</evidence>
<dbReference type="PANTHER" id="PTHR38480">
    <property type="entry name" value="SLR0254 PROTEIN"/>
    <property type="match status" value="1"/>
</dbReference>
<feature type="transmembrane region" description="Helical" evidence="5">
    <location>
        <begin position="56"/>
        <end position="74"/>
    </location>
</feature>
<evidence type="ECO:0000256" key="3">
    <source>
        <dbReference type="ARBA" id="ARBA00022989"/>
    </source>
</evidence>
<protein>
    <submittedName>
        <fullName evidence="7">RDD family protein</fullName>
    </submittedName>
</protein>
<evidence type="ECO:0000256" key="5">
    <source>
        <dbReference type="SAM" id="Phobius"/>
    </source>
</evidence>
<evidence type="ECO:0000313" key="7">
    <source>
        <dbReference type="EMBL" id="EFM01744.1"/>
    </source>
</evidence>
<gene>
    <name evidence="7" type="ORF">HMPREF0658_1232</name>
</gene>
<keyword evidence="8" id="KW-1185">Reference proteome</keyword>
<keyword evidence="2 5" id="KW-0812">Transmembrane</keyword>
<dbReference type="InterPro" id="IPR010432">
    <property type="entry name" value="RDD"/>
</dbReference>
<accession>E0NT05</accession>
<evidence type="ECO:0000256" key="4">
    <source>
        <dbReference type="ARBA" id="ARBA00023136"/>
    </source>
</evidence>
<comment type="caution">
    <text evidence="7">The sequence shown here is derived from an EMBL/GenBank/DDBJ whole genome shotgun (WGS) entry which is preliminary data.</text>
</comment>
<proteinExistence type="predicted"/>
<organism evidence="7 8">
    <name type="scientific">Hoylesella marshii DSM 16973 = JCM 13450</name>
    <dbReference type="NCBI Taxonomy" id="862515"/>
    <lineage>
        <taxon>Bacteria</taxon>
        <taxon>Pseudomonadati</taxon>
        <taxon>Bacteroidota</taxon>
        <taxon>Bacteroidia</taxon>
        <taxon>Bacteroidales</taxon>
        <taxon>Prevotellaceae</taxon>
        <taxon>Hoylesella</taxon>
    </lineage>
</organism>
<dbReference type="GO" id="GO:0016020">
    <property type="term" value="C:membrane"/>
    <property type="evidence" value="ECO:0007669"/>
    <property type="project" value="UniProtKB-SubCell"/>
</dbReference>
<dbReference type="RefSeq" id="WP_006949252.1">
    <property type="nucleotide sequence ID" value="NZ_BAJI01000003.1"/>
</dbReference>